<feature type="transmembrane region" description="Helical" evidence="6">
    <location>
        <begin position="29"/>
        <end position="52"/>
    </location>
</feature>
<dbReference type="RefSeq" id="WP_106287792.1">
    <property type="nucleotide sequence ID" value="NZ_CAWNTC010000231.1"/>
</dbReference>
<evidence type="ECO:0000256" key="4">
    <source>
        <dbReference type="ARBA" id="ARBA00022989"/>
    </source>
</evidence>
<evidence type="ECO:0000313" key="7">
    <source>
        <dbReference type="EMBL" id="PSB03884.1"/>
    </source>
</evidence>
<reference evidence="7 8" key="1">
    <citation type="submission" date="2018-02" db="EMBL/GenBank/DDBJ databases">
        <authorList>
            <person name="Cohen D.B."/>
            <person name="Kent A.D."/>
        </authorList>
    </citation>
    <scope>NUCLEOTIDE SEQUENCE [LARGE SCALE GENOMIC DNA]</scope>
    <source>
        <strain evidence="7 8">CCAP 1448/3</strain>
    </source>
</reference>
<evidence type="ECO:0000256" key="6">
    <source>
        <dbReference type="SAM" id="Phobius"/>
    </source>
</evidence>
<feature type="transmembrane region" description="Helical" evidence="6">
    <location>
        <begin position="93"/>
        <end position="112"/>
    </location>
</feature>
<sequence length="297" mass="31938">MSSRGIWKLIKETVDEWNRDNVSQMAAALAYYTLFSIAPLLVIAVAVAGAVFGEEAARGEIVRQIQGLVGKSGAEVIQTTLANTQDPNAGSGIVASLIGVVALIFGASGVFVQLQDSLNAVWNVEPDPKQGVKAVVRKRVLSFAMVVTIGFILMVSLVVSAALTALNTFASHLLPGFEIFWKLVNFGISFAAIALLFALIYKYLPDITIAWRDVLVGASLTSLLFSIGKDLLGLYLGNATFGSTYGAAGSLVTFLAWIYYSVQIMLFGAEFTQVYARTYGSHRGVSDYSSRRSVKKK</sequence>
<evidence type="ECO:0000256" key="5">
    <source>
        <dbReference type="ARBA" id="ARBA00023136"/>
    </source>
</evidence>
<dbReference type="OrthoDB" id="9797028at2"/>
<feature type="transmembrane region" description="Helical" evidence="6">
    <location>
        <begin position="242"/>
        <end position="260"/>
    </location>
</feature>
<dbReference type="GO" id="GO:0005886">
    <property type="term" value="C:plasma membrane"/>
    <property type="evidence" value="ECO:0007669"/>
    <property type="project" value="UniProtKB-SubCell"/>
</dbReference>
<dbReference type="InterPro" id="IPR017039">
    <property type="entry name" value="Virul_fac_BrkB"/>
</dbReference>
<evidence type="ECO:0000256" key="3">
    <source>
        <dbReference type="ARBA" id="ARBA00022692"/>
    </source>
</evidence>
<feature type="transmembrane region" description="Helical" evidence="6">
    <location>
        <begin position="140"/>
        <end position="163"/>
    </location>
</feature>
<dbReference type="PANTHER" id="PTHR30213">
    <property type="entry name" value="INNER MEMBRANE PROTEIN YHJD"/>
    <property type="match status" value="1"/>
</dbReference>
<dbReference type="Proteomes" id="UP000238762">
    <property type="component" value="Unassembled WGS sequence"/>
</dbReference>
<keyword evidence="3 6" id="KW-0812">Transmembrane</keyword>
<evidence type="ECO:0000256" key="1">
    <source>
        <dbReference type="ARBA" id="ARBA00004651"/>
    </source>
</evidence>
<comment type="subcellular location">
    <subcellularLocation>
        <location evidence="1">Cell membrane</location>
        <topology evidence="1">Multi-pass membrane protein</topology>
    </subcellularLocation>
</comment>
<dbReference type="AlphaFoldDB" id="A0A2T1C6M6"/>
<evidence type="ECO:0000313" key="8">
    <source>
        <dbReference type="Proteomes" id="UP000238762"/>
    </source>
</evidence>
<protein>
    <submittedName>
        <fullName evidence="7">Ribonuclease BN</fullName>
    </submittedName>
</protein>
<accession>A0A2T1C6M6</accession>
<feature type="transmembrane region" description="Helical" evidence="6">
    <location>
        <begin position="183"/>
        <end position="204"/>
    </location>
</feature>
<keyword evidence="8" id="KW-1185">Reference proteome</keyword>
<gene>
    <name evidence="7" type="ORF">C7B64_06230</name>
</gene>
<dbReference type="EMBL" id="PVWJ01000022">
    <property type="protein sequence ID" value="PSB03884.1"/>
    <property type="molecule type" value="Genomic_DNA"/>
</dbReference>
<keyword evidence="2" id="KW-1003">Cell membrane</keyword>
<evidence type="ECO:0000256" key="2">
    <source>
        <dbReference type="ARBA" id="ARBA00022475"/>
    </source>
</evidence>
<keyword evidence="5 6" id="KW-0472">Membrane</keyword>
<proteinExistence type="predicted"/>
<dbReference type="Pfam" id="PF03631">
    <property type="entry name" value="Virul_fac_BrkB"/>
    <property type="match status" value="1"/>
</dbReference>
<dbReference type="PANTHER" id="PTHR30213:SF1">
    <property type="entry name" value="INNER MEMBRANE PROTEIN YHJD"/>
    <property type="match status" value="1"/>
</dbReference>
<dbReference type="PIRSF" id="PIRSF035875">
    <property type="entry name" value="RNase_BN"/>
    <property type="match status" value="1"/>
</dbReference>
<feature type="transmembrane region" description="Helical" evidence="6">
    <location>
        <begin position="216"/>
        <end position="236"/>
    </location>
</feature>
<comment type="caution">
    <text evidence="7">The sequence shown here is derived from an EMBL/GenBank/DDBJ whole genome shotgun (WGS) entry which is preliminary data.</text>
</comment>
<reference evidence="7 8" key="2">
    <citation type="submission" date="2018-03" db="EMBL/GenBank/DDBJ databases">
        <title>The ancient ancestry and fast evolution of plastids.</title>
        <authorList>
            <person name="Moore K.R."/>
            <person name="Magnabosco C."/>
            <person name="Momper L."/>
            <person name="Gold D.A."/>
            <person name="Bosak T."/>
            <person name="Fournier G.P."/>
        </authorList>
    </citation>
    <scope>NUCLEOTIDE SEQUENCE [LARGE SCALE GENOMIC DNA]</scope>
    <source>
        <strain evidence="7 8">CCAP 1448/3</strain>
    </source>
</reference>
<name>A0A2T1C6M6_9CYAN</name>
<organism evidence="7 8">
    <name type="scientific">Merismopedia glauca CCAP 1448/3</name>
    <dbReference type="NCBI Taxonomy" id="1296344"/>
    <lineage>
        <taxon>Bacteria</taxon>
        <taxon>Bacillati</taxon>
        <taxon>Cyanobacteriota</taxon>
        <taxon>Cyanophyceae</taxon>
        <taxon>Synechococcales</taxon>
        <taxon>Merismopediaceae</taxon>
        <taxon>Merismopedia</taxon>
    </lineage>
</organism>
<keyword evidence="4 6" id="KW-1133">Transmembrane helix</keyword>
<dbReference type="NCBIfam" id="TIGR00765">
    <property type="entry name" value="yihY_not_rbn"/>
    <property type="match status" value="1"/>
</dbReference>